<dbReference type="Proteomes" id="UP000217830">
    <property type="component" value="Unassembled WGS sequence"/>
</dbReference>
<reference evidence="1 2" key="1">
    <citation type="submission" date="2017-08" db="EMBL/GenBank/DDBJ databases">
        <title>Draft Genome Sequence of Pseudomonas moraviensis TYU6, isolated from Taxus cuspidata by using PacBio Single-Molecule Real-Time Technology.</title>
        <authorList>
            <person name="Baek K.-H."/>
            <person name="Mishra A.K."/>
        </authorList>
    </citation>
    <scope>NUCLEOTIDE SEQUENCE [LARGE SCALE GENOMIC DNA]</scope>
    <source>
        <strain evidence="1 2">TYU6</strain>
    </source>
</reference>
<keyword evidence="2" id="KW-1185">Reference proteome</keyword>
<evidence type="ECO:0000313" key="2">
    <source>
        <dbReference type="Proteomes" id="UP000217830"/>
    </source>
</evidence>
<comment type="caution">
    <text evidence="1">The sequence shown here is derived from an EMBL/GenBank/DDBJ whole genome shotgun (WGS) entry which is preliminary data.</text>
</comment>
<name>A0A2A2PJB7_9PSED</name>
<dbReference type="RefSeq" id="WP_095667532.1">
    <property type="nucleotide sequence ID" value="NZ_NRSS01000004.1"/>
</dbReference>
<protein>
    <submittedName>
        <fullName evidence="1">Uncharacterized protein</fullName>
    </submittedName>
</protein>
<gene>
    <name evidence="1" type="ORF">CKQ80_09600</name>
</gene>
<dbReference type="AlphaFoldDB" id="A0A2A2PJB7"/>
<dbReference type="EMBL" id="NRST01000001">
    <property type="protein sequence ID" value="PAW55550.1"/>
    <property type="molecule type" value="Genomic_DNA"/>
</dbReference>
<organism evidence="1 2">
    <name type="scientific">Pseudomonas moraviensis</name>
    <dbReference type="NCBI Taxonomy" id="321662"/>
    <lineage>
        <taxon>Bacteria</taxon>
        <taxon>Pseudomonadati</taxon>
        <taxon>Pseudomonadota</taxon>
        <taxon>Gammaproteobacteria</taxon>
        <taxon>Pseudomonadales</taxon>
        <taxon>Pseudomonadaceae</taxon>
        <taxon>Pseudomonas</taxon>
    </lineage>
</organism>
<sequence length="70" mass="7838">MPQFKVRTEADTRDITADRMEFAEGGVRFYSEGRVVAAFSRYLWAEEVVVKTDPVQVQEAGANPPTDTAE</sequence>
<accession>A0A2A2PJB7</accession>
<proteinExistence type="predicted"/>
<evidence type="ECO:0000313" key="1">
    <source>
        <dbReference type="EMBL" id="PAW55550.1"/>
    </source>
</evidence>